<keyword evidence="2 5" id="KW-0812">Transmembrane</keyword>
<dbReference type="Gene3D" id="2.70.170.10">
    <property type="entry name" value="Neurotransmitter-gated ion-channel ligand-binding domain"/>
    <property type="match status" value="1"/>
</dbReference>
<evidence type="ECO:0000313" key="9">
    <source>
        <dbReference type="EMBL" id="CAC5396115.1"/>
    </source>
</evidence>
<protein>
    <recommendedName>
        <fullName evidence="11">CHRNN</fullName>
    </recommendedName>
</protein>
<feature type="transmembrane region" description="Helical" evidence="5">
    <location>
        <begin position="299"/>
        <end position="317"/>
    </location>
</feature>
<feature type="chain" id="PRO_5026917751" description="CHRNN" evidence="6">
    <location>
        <begin position="17"/>
        <end position="443"/>
    </location>
</feature>
<dbReference type="InterPro" id="IPR036719">
    <property type="entry name" value="Neuro-gated_channel_TM_sf"/>
</dbReference>
<dbReference type="CDD" id="cd19051">
    <property type="entry name" value="LGIC_TM_cation"/>
    <property type="match status" value="1"/>
</dbReference>
<dbReference type="GO" id="GO:0004888">
    <property type="term" value="F:transmembrane signaling receptor activity"/>
    <property type="evidence" value="ECO:0007669"/>
    <property type="project" value="InterPro"/>
</dbReference>
<dbReference type="OrthoDB" id="410315at2759"/>
<feature type="transmembrane region" description="Helical" evidence="5">
    <location>
        <begin position="418"/>
        <end position="438"/>
    </location>
</feature>
<evidence type="ECO:0000259" key="7">
    <source>
        <dbReference type="Pfam" id="PF02931"/>
    </source>
</evidence>
<dbReference type="PANTHER" id="PTHR18945">
    <property type="entry name" value="NEUROTRANSMITTER GATED ION CHANNEL"/>
    <property type="match status" value="1"/>
</dbReference>
<evidence type="ECO:0000256" key="3">
    <source>
        <dbReference type="ARBA" id="ARBA00022989"/>
    </source>
</evidence>
<keyword evidence="3 5" id="KW-1133">Transmembrane helix</keyword>
<dbReference type="InterPro" id="IPR038050">
    <property type="entry name" value="Neuro_actylchol_rec"/>
</dbReference>
<keyword evidence="6" id="KW-0732">Signal</keyword>
<reference evidence="9 10" key="1">
    <citation type="submission" date="2020-06" db="EMBL/GenBank/DDBJ databases">
        <authorList>
            <person name="Li R."/>
            <person name="Bekaert M."/>
        </authorList>
    </citation>
    <scope>NUCLEOTIDE SEQUENCE [LARGE SCALE GENOMIC DNA]</scope>
    <source>
        <strain evidence="10">wild</strain>
    </source>
</reference>
<dbReference type="PROSITE" id="PS00236">
    <property type="entry name" value="NEUROTR_ION_CHANNEL"/>
    <property type="match status" value="1"/>
</dbReference>
<dbReference type="AlphaFoldDB" id="A0A6J8CJB1"/>
<dbReference type="Proteomes" id="UP000507470">
    <property type="component" value="Unassembled WGS sequence"/>
</dbReference>
<dbReference type="GO" id="GO:0005230">
    <property type="term" value="F:extracellular ligand-gated monoatomic ion channel activity"/>
    <property type="evidence" value="ECO:0007669"/>
    <property type="project" value="InterPro"/>
</dbReference>
<dbReference type="Pfam" id="PF02931">
    <property type="entry name" value="Neur_chan_LBD"/>
    <property type="match status" value="1"/>
</dbReference>
<proteinExistence type="predicted"/>
<feature type="domain" description="Neurotransmitter-gated ion-channel ligand-binding" evidence="7">
    <location>
        <begin position="25"/>
        <end position="206"/>
    </location>
</feature>
<feature type="transmembrane region" description="Helical" evidence="5">
    <location>
        <begin position="261"/>
        <end position="279"/>
    </location>
</feature>
<feature type="domain" description="Neurotransmitter-gated ion-channel transmembrane" evidence="8">
    <location>
        <begin position="236"/>
        <end position="398"/>
    </location>
</feature>
<evidence type="ECO:0000256" key="1">
    <source>
        <dbReference type="ARBA" id="ARBA00004141"/>
    </source>
</evidence>
<accession>A0A6J8CJB1</accession>
<name>A0A6J8CJB1_MYTCO</name>
<dbReference type="InterPro" id="IPR036734">
    <property type="entry name" value="Neur_chan_lig-bd_sf"/>
</dbReference>
<keyword evidence="4 5" id="KW-0472">Membrane</keyword>
<dbReference type="Gene3D" id="1.20.58.390">
    <property type="entry name" value="Neurotransmitter-gated ion-channel transmembrane domain"/>
    <property type="match status" value="1"/>
</dbReference>
<dbReference type="Pfam" id="PF02932">
    <property type="entry name" value="Neur_chan_memb"/>
    <property type="match status" value="1"/>
</dbReference>
<dbReference type="SUPFAM" id="SSF63712">
    <property type="entry name" value="Nicotinic receptor ligand binding domain-like"/>
    <property type="match status" value="1"/>
</dbReference>
<evidence type="ECO:0000256" key="2">
    <source>
        <dbReference type="ARBA" id="ARBA00022692"/>
    </source>
</evidence>
<feature type="transmembrane region" description="Helical" evidence="5">
    <location>
        <begin position="230"/>
        <end position="249"/>
    </location>
</feature>
<dbReference type="InterPro" id="IPR006202">
    <property type="entry name" value="Neur_chan_lig-bd"/>
</dbReference>
<dbReference type="InterPro" id="IPR006201">
    <property type="entry name" value="Neur_channel"/>
</dbReference>
<evidence type="ECO:0000313" key="10">
    <source>
        <dbReference type="Proteomes" id="UP000507470"/>
    </source>
</evidence>
<dbReference type="InterPro" id="IPR006029">
    <property type="entry name" value="Neurotrans-gated_channel_TM"/>
</dbReference>
<evidence type="ECO:0000256" key="6">
    <source>
        <dbReference type="SAM" id="SignalP"/>
    </source>
</evidence>
<evidence type="ECO:0008006" key="11">
    <source>
        <dbReference type="Google" id="ProtNLM"/>
    </source>
</evidence>
<dbReference type="InterPro" id="IPR018000">
    <property type="entry name" value="Neurotransmitter_ion_chnl_CS"/>
</dbReference>
<dbReference type="CDD" id="cd18989">
    <property type="entry name" value="LGIC_ECD_cation"/>
    <property type="match status" value="1"/>
</dbReference>
<evidence type="ECO:0000259" key="8">
    <source>
        <dbReference type="Pfam" id="PF02932"/>
    </source>
</evidence>
<dbReference type="GO" id="GO:0016020">
    <property type="term" value="C:membrane"/>
    <property type="evidence" value="ECO:0007669"/>
    <property type="project" value="UniProtKB-SubCell"/>
</dbReference>
<dbReference type="EMBL" id="CACVKT020005604">
    <property type="protein sequence ID" value="CAC5396115.1"/>
    <property type="molecule type" value="Genomic_DNA"/>
</dbReference>
<comment type="subcellular location">
    <subcellularLocation>
        <location evidence="1">Membrane</location>
        <topology evidence="1">Multi-pass membrane protein</topology>
    </subcellularLocation>
</comment>
<gene>
    <name evidence="9" type="ORF">MCOR_30716</name>
</gene>
<dbReference type="SUPFAM" id="SSF90112">
    <property type="entry name" value="Neurotransmitter-gated ion-channel transmembrane pore"/>
    <property type="match status" value="1"/>
</dbReference>
<organism evidence="9 10">
    <name type="scientific">Mytilus coruscus</name>
    <name type="common">Sea mussel</name>
    <dbReference type="NCBI Taxonomy" id="42192"/>
    <lineage>
        <taxon>Eukaryota</taxon>
        <taxon>Metazoa</taxon>
        <taxon>Spiralia</taxon>
        <taxon>Lophotrochozoa</taxon>
        <taxon>Mollusca</taxon>
        <taxon>Bivalvia</taxon>
        <taxon>Autobranchia</taxon>
        <taxon>Pteriomorphia</taxon>
        <taxon>Mytilida</taxon>
        <taxon>Mytiloidea</taxon>
        <taxon>Mytilidae</taxon>
        <taxon>Mytilinae</taxon>
        <taxon>Mytilus</taxon>
    </lineage>
</organism>
<keyword evidence="10" id="KW-1185">Reference proteome</keyword>
<evidence type="ECO:0000256" key="5">
    <source>
        <dbReference type="SAM" id="Phobius"/>
    </source>
</evidence>
<feature type="signal peptide" evidence="6">
    <location>
        <begin position="1"/>
        <end position="16"/>
    </location>
</feature>
<sequence>MLELLMVMVAMSLSAASTYSEGRNLNKFLLANYSKEILPRLILTNTMEVNVVFALGSIIDFDGVLGIISFGGGFVISWKDEQIAETWKQSEFTHLDKTQLSVHDVWIPKIHIKDMADQISIFPFSSYFDSETTYATFDQNGTAMVMLITNLKTSCSIDMSYYPFDKHTCEIYLIYSHTYYKLAFNTSRKSAIFEHTIPNSEWSVSSSVYRTDLHALSTIVYVLNLSQKPLFLVMNLIFPCMVIGIVNSLSFLIPIESGERLSFGVSLLLTFIVFVTTVLDNLPSTDTFSFFNVLLLVQLMYSSIIVFGIVQSIHYYYQDCSKPVPGKIKRIAKFIMSCTRNNKESVRVKPCTEISEFDNGSHEKKFMDVKGYTEKDLNNKLKANDSNFTKGFNQETGNRSLCEESITWKDVSKAWDRICNIIACIFSLTMLIMYSFLICPRLD</sequence>
<evidence type="ECO:0000256" key="4">
    <source>
        <dbReference type="ARBA" id="ARBA00023136"/>
    </source>
</evidence>